<proteinExistence type="predicted"/>
<name>A0A3S9UD83_9CAUD</name>
<reference evidence="1 2" key="1">
    <citation type="submission" date="2018-12" db="EMBL/GenBank/DDBJ databases">
        <authorList>
            <person name="Stoner T.H."/>
            <person name="Garlena R.A."/>
            <person name="Russell D.A."/>
            <person name="Pope W.H."/>
            <person name="Jacobs-Sera D."/>
            <person name="Hatfull G.F."/>
        </authorList>
    </citation>
    <scope>NUCLEOTIDE SEQUENCE [LARGE SCALE GENOMIC DNA]</scope>
</reference>
<gene>
    <name evidence="1" type="primary">40</name>
    <name evidence="1" type="ORF">PBI_IRONMAN_40</name>
</gene>
<accession>A0A3S9UD83</accession>
<dbReference type="RefSeq" id="YP_010064223.1">
    <property type="nucleotide sequence ID" value="NC_054814.1"/>
</dbReference>
<dbReference type="EMBL" id="MK279857">
    <property type="protein sequence ID" value="AZS08242.1"/>
    <property type="molecule type" value="Genomic_DNA"/>
</dbReference>
<organism evidence="1 2">
    <name type="scientific">Mycobacterium phage IronMan</name>
    <dbReference type="NCBI Taxonomy" id="2499042"/>
    <lineage>
        <taxon>Viruses</taxon>
        <taxon>Duplodnaviria</taxon>
        <taxon>Heunggongvirae</taxon>
        <taxon>Uroviricota</taxon>
        <taxon>Caudoviricetes</taxon>
        <taxon>Pukovnikvirus</taxon>
        <taxon>Pukovnikvirus ironman</taxon>
    </lineage>
</organism>
<sequence length="96" mass="11563">MTEHTFPEVEVTEKAVYFDGYELPWYISQDGVDFKPGGRDDFNRLRIEFLVSHTTFSDGLKWELEHLKEWTWLKRAIALEMRVQTRAFDRIMKEYA</sequence>
<evidence type="ECO:0000313" key="1">
    <source>
        <dbReference type="EMBL" id="AZS08242.1"/>
    </source>
</evidence>
<dbReference type="Proteomes" id="UP000287856">
    <property type="component" value="Segment"/>
</dbReference>
<keyword evidence="2" id="KW-1185">Reference proteome</keyword>
<dbReference type="GeneID" id="64948083"/>
<evidence type="ECO:0000313" key="2">
    <source>
        <dbReference type="Proteomes" id="UP000287856"/>
    </source>
</evidence>
<dbReference type="KEGG" id="vg:64948083"/>
<protein>
    <submittedName>
        <fullName evidence="1">Uncharacterized protein</fullName>
    </submittedName>
</protein>